<sequence>MGAGSSITSVFVQKTDVRGELEMVIDEDSAGVRYIIPFSEESEVISDNSKDVINPRFCLQDNMDPNYCGTYLSPSISKEYIQVKGDPCKSFSFRPGSVIKYNEPVSDSVKAYVKTGYLCKFVKSPLSADDKYKSCCTNPTPLCPNRLNNNFETDDCDLVMSSACKDDPNNILCLDWLRKKRKIALSTYSDICAKNMDSRYCSEFIRIVRPENYAFGDSSLINYCNDHSSNKNCWCVNPPKVFADDKKNRFLGPRVCWKHECTDNTRDRKWLLYNQDVQRTRCRYVGCSINIDSLTMEKSNVSLISNCHAGIPILGDVDPGNYTDKNKSKEANYALISIPVVFVVIMVIVYFICVYSRSRLKTNIINVTR</sequence>
<dbReference type="Pfam" id="PF03003">
    <property type="entry name" value="Pox_G9-A16"/>
    <property type="match status" value="1"/>
</dbReference>
<keyword evidence="1" id="KW-0472">Membrane</keyword>
<protein>
    <submittedName>
        <fullName evidence="2">Myristylated protein, essential for entry/fusion</fullName>
    </submittedName>
</protein>
<dbReference type="EMBL" id="KU980965">
    <property type="protein sequence ID" value="ANS71195.1"/>
    <property type="molecule type" value="Genomic_DNA"/>
</dbReference>
<dbReference type="KEGG" id="vg:28340438"/>
<gene>
    <name evidence="2" type="primary">PTPV-Aus-111</name>
</gene>
<dbReference type="InterPro" id="IPR004251">
    <property type="entry name" value="Pox_virus_G9/A16"/>
</dbReference>
<evidence type="ECO:0000313" key="2">
    <source>
        <dbReference type="EMBL" id="ANS71195.1"/>
    </source>
</evidence>
<dbReference type="Proteomes" id="UP000203626">
    <property type="component" value="Segment"/>
</dbReference>
<keyword evidence="1" id="KW-1133">Transmembrane helix</keyword>
<dbReference type="OrthoDB" id="5235at10239"/>
<proteinExistence type="predicted"/>
<evidence type="ECO:0000313" key="3">
    <source>
        <dbReference type="Proteomes" id="UP000203626"/>
    </source>
</evidence>
<keyword evidence="3" id="KW-1185">Reference proteome</keyword>
<name>A0A1B1MRN3_9POXV</name>
<accession>A0A1B1MRN3</accession>
<organism evidence="2 3">
    <name type="scientific">Pteropox virus</name>
    <dbReference type="NCBI Taxonomy" id="1873698"/>
    <lineage>
        <taxon>Viruses</taxon>
        <taxon>Varidnaviria</taxon>
        <taxon>Bamfordvirae</taxon>
        <taxon>Nucleocytoviricota</taxon>
        <taxon>Pokkesviricetes</taxon>
        <taxon>Chitovirales</taxon>
        <taxon>Poxviridae</taxon>
        <taxon>Chordopoxvirinae</taxon>
        <taxon>Pteropopoxvirus</taxon>
        <taxon>Pteropopoxvirus pteropox</taxon>
    </lineage>
</organism>
<dbReference type="GeneID" id="28340438"/>
<feature type="transmembrane region" description="Helical" evidence="1">
    <location>
        <begin position="333"/>
        <end position="355"/>
    </location>
</feature>
<evidence type="ECO:0000256" key="1">
    <source>
        <dbReference type="SAM" id="Phobius"/>
    </source>
</evidence>
<reference evidence="2 3" key="1">
    <citation type="journal article" date="2016" name="J. Gen. Virol.">
        <title>Genomic characterization of a novel poxvirus from a flying fox: evidence for a new genus?</title>
        <authorList>
            <person name="O'Dea M.A."/>
            <person name="Tu S.L."/>
            <person name="Pang S."/>
            <person name="De Ridder T."/>
            <person name="Jackson B."/>
            <person name="Upton C."/>
        </authorList>
    </citation>
    <scope>NUCLEOTIDE SEQUENCE [LARGE SCALE GENOMIC DNA]</scope>
    <source>
        <strain evidence="2 3">Australia</strain>
    </source>
</reference>
<keyword evidence="1" id="KW-0812">Transmembrane</keyword>
<dbReference type="RefSeq" id="YP_009268826.1">
    <property type="nucleotide sequence ID" value="NC_030656.1"/>
</dbReference>